<feature type="repeat" description="ANK" evidence="3">
    <location>
        <begin position="928"/>
        <end position="950"/>
    </location>
</feature>
<feature type="repeat" description="ANK" evidence="3">
    <location>
        <begin position="1030"/>
        <end position="1053"/>
    </location>
</feature>
<dbReference type="Pfam" id="PF12796">
    <property type="entry name" value="Ank_2"/>
    <property type="match status" value="3"/>
</dbReference>
<feature type="domain" description="Nephrocystin 3-like N-terminal" evidence="5">
    <location>
        <begin position="301"/>
        <end position="366"/>
    </location>
</feature>
<dbReference type="Gene3D" id="1.25.40.20">
    <property type="entry name" value="Ankyrin repeat-containing domain"/>
    <property type="match status" value="5"/>
</dbReference>
<dbReference type="Pfam" id="PF24883">
    <property type="entry name" value="NPHP3_N"/>
    <property type="match status" value="1"/>
</dbReference>
<dbReference type="AlphaFoldDB" id="A0A8H6LBI4"/>
<evidence type="ECO:0000256" key="3">
    <source>
        <dbReference type="PROSITE-ProRule" id="PRU00023"/>
    </source>
</evidence>
<dbReference type="SMART" id="SM00248">
    <property type="entry name" value="ANK"/>
    <property type="match status" value="12"/>
</dbReference>
<name>A0A8H6LBI4_FUSOX</name>
<feature type="repeat" description="ANK" evidence="3">
    <location>
        <begin position="962"/>
        <end position="984"/>
    </location>
</feature>
<comment type="caution">
    <text evidence="6">The sequence shown here is derived from an EMBL/GenBank/DDBJ whole genome shotgun (WGS) entry which is preliminary data.</text>
</comment>
<keyword evidence="2 3" id="KW-0040">ANK repeat</keyword>
<dbReference type="SUPFAM" id="SSF48403">
    <property type="entry name" value="Ankyrin repeat"/>
    <property type="match status" value="2"/>
</dbReference>
<evidence type="ECO:0000256" key="2">
    <source>
        <dbReference type="ARBA" id="ARBA00023043"/>
    </source>
</evidence>
<dbReference type="Pfam" id="PF00023">
    <property type="entry name" value="Ank"/>
    <property type="match status" value="1"/>
</dbReference>
<feature type="repeat" description="ANK" evidence="3">
    <location>
        <begin position="996"/>
        <end position="1017"/>
    </location>
</feature>
<dbReference type="EMBL" id="JACDXP010000018">
    <property type="protein sequence ID" value="KAF6513095.1"/>
    <property type="molecule type" value="Genomic_DNA"/>
</dbReference>
<reference evidence="6 7" key="1">
    <citation type="journal article" date="2020" name="bioRxiv">
        <title>A chromosome-scale genome assembly for the Fusarium oxysporum strain Fo5176 to establish a model Arabidopsis-fungal pathosystem.</title>
        <authorList>
            <person name="Fokkens L."/>
            <person name="Guo L."/>
            <person name="Dora S."/>
            <person name="Wang B."/>
            <person name="Ye K."/>
            <person name="Sanchez-Rodriguez C."/>
            <person name="Croll D."/>
        </authorList>
    </citation>
    <scope>NUCLEOTIDE SEQUENCE [LARGE SCALE GENOMIC DNA]</scope>
    <source>
        <strain evidence="6 7">Fo5176</strain>
    </source>
</reference>
<evidence type="ECO:0000256" key="1">
    <source>
        <dbReference type="ARBA" id="ARBA00022737"/>
    </source>
</evidence>
<dbReference type="Pfam" id="PF13637">
    <property type="entry name" value="Ank_4"/>
    <property type="match status" value="2"/>
</dbReference>
<dbReference type="InterPro" id="IPR056884">
    <property type="entry name" value="NPHP3-like_N"/>
</dbReference>
<dbReference type="PROSITE" id="PS50297">
    <property type="entry name" value="ANK_REP_REGION"/>
    <property type="match status" value="9"/>
</dbReference>
<feature type="repeat" description="ANK" evidence="3">
    <location>
        <begin position="826"/>
        <end position="848"/>
    </location>
</feature>
<dbReference type="Proteomes" id="UP000593570">
    <property type="component" value="Unassembled WGS sequence"/>
</dbReference>
<accession>A0A8H6LBI4</accession>
<feature type="repeat" description="ANK" evidence="3">
    <location>
        <begin position="792"/>
        <end position="814"/>
    </location>
</feature>
<dbReference type="InterPro" id="IPR012337">
    <property type="entry name" value="RNaseH-like_sf"/>
</dbReference>
<protein>
    <submittedName>
        <fullName evidence="6">Uncharacterized protein</fullName>
    </submittedName>
</protein>
<dbReference type="Pfam" id="PF05699">
    <property type="entry name" value="Dimer_Tnp_hAT"/>
    <property type="match status" value="1"/>
</dbReference>
<dbReference type="InterPro" id="IPR002110">
    <property type="entry name" value="Ankyrin_rpt"/>
</dbReference>
<feature type="repeat" description="ANK" evidence="3">
    <location>
        <begin position="725"/>
        <end position="747"/>
    </location>
</feature>
<feature type="repeat" description="ANK" evidence="3">
    <location>
        <begin position="691"/>
        <end position="724"/>
    </location>
</feature>
<evidence type="ECO:0000259" key="4">
    <source>
        <dbReference type="Pfam" id="PF05699"/>
    </source>
</evidence>
<keyword evidence="1" id="KW-0677">Repeat</keyword>
<feature type="domain" description="HAT C-terminal dimerisation" evidence="4">
    <location>
        <begin position="224"/>
        <end position="274"/>
    </location>
</feature>
<evidence type="ECO:0000313" key="6">
    <source>
        <dbReference type="EMBL" id="KAF6513095.1"/>
    </source>
</evidence>
<dbReference type="SUPFAM" id="SSF53098">
    <property type="entry name" value="Ribonuclease H-like"/>
    <property type="match status" value="1"/>
</dbReference>
<proteinExistence type="predicted"/>
<dbReference type="InterPro" id="IPR008906">
    <property type="entry name" value="HATC_C_dom"/>
</dbReference>
<dbReference type="PANTHER" id="PTHR24161:SF121">
    <property type="entry name" value="M-PHASE PHOSPHOPROTEIN 8"/>
    <property type="match status" value="1"/>
</dbReference>
<evidence type="ECO:0000259" key="5">
    <source>
        <dbReference type="Pfam" id="PF24883"/>
    </source>
</evidence>
<sequence>MRENDYRWNEFKKRAGRSLGLDNDTRWNSWFLLLDTTLNLQSYVEWYQKKYYQDLRDDYLTPDEWSALGETRAFLQPFWKITQLTEGRYATLDRSLFTMDVLHKHYTQAFQKHSGNATLRSCIAASWAVFDKYYQLTDESPAYGAAIILHPSRRVAHIKKNWPKSWHKPVLDGVRKHWKDYYHELPLPTTTPQLRDEIRRLDEYDLLARELDVVSLSMSELDEYDAFTTQPPIVIDCSPLSWWLREEQQQTYPRLSRMAVDILSIPAMSAEPERKAWNGLFQHMQSDFEKHKDSRLFECLFENFSALWRIFQDMLQDEHVGEVFILIDALDECDRSTRKALLRCIRELFQASPESEGNFKFLVTCRPEIDDIEFELDGIGVALKMDSGEVNADLSDYINLKSEDLAQRKKYSQSLGAKVKKALVGEAGGTFLWVSLMINELGSIPNYEVERKLKDLPKGLDEAYTRILEDNIPKERQEDARFLLLSMISARRPLKKKEIAASFAFWKTSLVVSDQDLHDYMDICASCSSIIFFDVASNDGETTVNFCHQSFKDFLLKTHSGISGAWYQTSSDGANLHMFQLCWRYLSSDVFFNGRLVVSCRNNMLHKTSWKELQTHSHQYSFLEYASREWEEHAIRSYPAILKDLEIDTAKAPTLRDAWLLRTAREGQGQEAVVKLLLATEGVGVDSKDEDGKTPLFLAAEDGHEGTVKLLLETEKVDVNSKDKEGWTPLLWAAAFGDEAIVKLLLETEKVDVDTKDENGRTPLSIAANGHEAIVKLLLETEKVGVDSKNTDGWTPLSFAAANGHEAIVKLLLETEKVGVDSKNTDGWTPLSFAAANGHEAIVKLLLETDKIDVDSKDEHSRTPLSIAAANGHEAIAKLLIGMETVDVDSKNKDGWTPLSIAAANGHEAIVKLLLETEKVDVDSKNKDGWTPLSFAAANGHEAIVKLLLETDKIDVDSKNKDGWTPLSFAAANGHEDIVKLLLETEKVDVDSKDGHGWTPLSIAAANGHEAIAKLLIGMETVDVDSKDGHGRTPLFLAAGEGHEAVVKLLLKKTSANTEDTIGRTPFSFAAINGHDTVARAILSHESVDLDQKDHYGSTLLSLAP</sequence>
<dbReference type="GO" id="GO:0046983">
    <property type="term" value="F:protein dimerization activity"/>
    <property type="evidence" value="ECO:0007669"/>
    <property type="project" value="InterPro"/>
</dbReference>
<feature type="repeat" description="ANK" evidence="3">
    <location>
        <begin position="894"/>
        <end position="916"/>
    </location>
</feature>
<dbReference type="InterPro" id="IPR036770">
    <property type="entry name" value="Ankyrin_rpt-contain_sf"/>
</dbReference>
<evidence type="ECO:0000313" key="7">
    <source>
        <dbReference type="Proteomes" id="UP000593570"/>
    </source>
</evidence>
<dbReference type="PANTHER" id="PTHR24161">
    <property type="entry name" value="ANK_REP_REGION DOMAIN-CONTAINING PROTEIN-RELATED"/>
    <property type="match status" value="1"/>
</dbReference>
<organism evidence="6 7">
    <name type="scientific">Fusarium oxysporum f. sp. conglutinans</name>
    <dbReference type="NCBI Taxonomy" id="100902"/>
    <lineage>
        <taxon>Eukaryota</taxon>
        <taxon>Fungi</taxon>
        <taxon>Dikarya</taxon>
        <taxon>Ascomycota</taxon>
        <taxon>Pezizomycotina</taxon>
        <taxon>Sordariomycetes</taxon>
        <taxon>Hypocreomycetidae</taxon>
        <taxon>Hypocreales</taxon>
        <taxon>Nectriaceae</taxon>
        <taxon>Fusarium</taxon>
        <taxon>Fusarium oxysporum species complex</taxon>
    </lineage>
</organism>
<dbReference type="PROSITE" id="PS50088">
    <property type="entry name" value="ANK_REPEAT"/>
    <property type="match status" value="9"/>
</dbReference>
<gene>
    <name evidence="6" type="ORF">HZS61_007353</name>
</gene>